<evidence type="ECO:0000313" key="2">
    <source>
        <dbReference type="Proteomes" id="UP000694542"/>
    </source>
</evidence>
<accession>A0A8C0Q109</accession>
<protein>
    <submittedName>
        <fullName evidence="1">Uncharacterized protein</fullName>
    </submittedName>
</protein>
<name>A0A8C0Q109_CANLF</name>
<dbReference type="AlphaFoldDB" id="A0A8C0Q109"/>
<reference evidence="1" key="2">
    <citation type="submission" date="2025-08" db="UniProtKB">
        <authorList>
            <consortium name="Ensembl"/>
        </authorList>
    </citation>
    <scope>IDENTIFICATION</scope>
</reference>
<organism evidence="1 2">
    <name type="scientific">Canis lupus familiaris</name>
    <name type="common">Dog</name>
    <name type="synonym">Canis familiaris</name>
    <dbReference type="NCBI Taxonomy" id="9615"/>
    <lineage>
        <taxon>Eukaryota</taxon>
        <taxon>Metazoa</taxon>
        <taxon>Chordata</taxon>
        <taxon>Craniata</taxon>
        <taxon>Vertebrata</taxon>
        <taxon>Euteleostomi</taxon>
        <taxon>Mammalia</taxon>
        <taxon>Eutheria</taxon>
        <taxon>Laurasiatheria</taxon>
        <taxon>Carnivora</taxon>
        <taxon>Caniformia</taxon>
        <taxon>Canidae</taxon>
        <taxon>Canis</taxon>
    </lineage>
</organism>
<evidence type="ECO:0000313" key="1">
    <source>
        <dbReference type="Ensembl" id="ENSCAFP00040003427.1"/>
    </source>
</evidence>
<reference evidence="1" key="1">
    <citation type="submission" date="2018-10" db="EMBL/GenBank/DDBJ databases">
        <title>De novo assembly of a Great Dane genome.</title>
        <authorList>
            <person name="Kidd J.M."/>
            <person name="Pendleton A.L."/>
            <person name="Shen F."/>
            <person name="Emery S."/>
        </authorList>
    </citation>
    <scope>NUCLEOTIDE SEQUENCE [LARGE SCALE GENOMIC DNA]</scope>
    <source>
        <strain evidence="1">Great Dane</strain>
    </source>
</reference>
<sequence length="297" mass="32514">MNLVQSPNLQKHKFCCSNRKASVLRRSEPAYMFLSLSFCQSTCVLRKASPAIRISRQKKTTNVSWTCASLCASGVEGRSCAECSFAPNVERSPSAGCPQPDTAVPGFLGSFSISPQAGGSQDFELRGSRVGFTDLPGPVLKAWGWGRRGAQSLQGRASWHSAVQGRGALPARQVSPGATSKPLPWHCRADVPDVKVVSRLGWAARSPSEREHPAWRRKRLDVLALVRGSAHAGKARETRHRAPGESGSGFWSFHLQYSWSCCELMFLVCSSVSDSQLPKCLTKYVLTNVPRHRCVSW</sequence>
<dbReference type="Ensembl" id="ENSCAFT00040003995.1">
    <property type="protein sequence ID" value="ENSCAFP00040003427.1"/>
    <property type="gene ID" value="ENSCAFG00040002108.1"/>
</dbReference>
<proteinExistence type="predicted"/>
<dbReference type="Proteomes" id="UP000694542">
    <property type="component" value="Chromosome 3"/>
</dbReference>